<dbReference type="Gene3D" id="3.40.605.10">
    <property type="entry name" value="Aldehyde Dehydrogenase, Chain A, domain 1"/>
    <property type="match status" value="1"/>
</dbReference>
<evidence type="ECO:0000313" key="7">
    <source>
        <dbReference type="Proteomes" id="UP000319818"/>
    </source>
</evidence>
<evidence type="ECO:0000256" key="1">
    <source>
        <dbReference type="ARBA" id="ARBA00009986"/>
    </source>
</evidence>
<keyword evidence="2 4" id="KW-0560">Oxidoreductase</keyword>
<sequence>MTVQDRIETGTDLVATLASTARSGAGTGGPVALPMLVGGQWTGAVDGAVFDSYEPRNGGVWATLPRSSAADVDRAVSAARGALTGAWSRVSAADRARFLIRIAAVVDRHREELAVIESRDNGKPLREVRAEIDAIVRYFEYFAGVCQTVLGETHPQPASAFSYTRREPVGVVGAIVPWNSPLLMLAWKLSPAIAGGNTIVLKPAEETSVSSIAFAHLIAEVGLPDGVFNVVTGFGESAGAALVAHPQVDKIAFTGSTEVGRQIAATAAADLKLVTFELGGKSPTLVFADADLDAAVHRTAYGIFSAAGQTCQAASRILVQDSVHDEFLDRFAALARRIRVGDPLAETTQMGSQISAQHRDKIAGYVESGTQEGATLVCGGSRPTEPALADGYYFTPTILDGVDNSMRMVREEIFGPVTGVMTFTDEADALAKANDTEYGLAGSVWTRDVARAHRVAAGIEAGLIWVNTTRTINHLVPFGGYKQSGYGREGGLQVMEHYTRVKSVWVDMQDELPNWYAD</sequence>
<feature type="active site" evidence="3">
    <location>
        <position position="277"/>
    </location>
</feature>
<feature type="domain" description="Aldehyde dehydrogenase" evidence="5">
    <location>
        <begin position="46"/>
        <end position="504"/>
    </location>
</feature>
<comment type="similarity">
    <text evidence="1 4">Belongs to the aldehyde dehydrogenase family.</text>
</comment>
<dbReference type="InterPro" id="IPR029510">
    <property type="entry name" value="Ald_DH_CS_GLU"/>
</dbReference>
<dbReference type="Proteomes" id="UP000319818">
    <property type="component" value="Unassembled WGS sequence"/>
</dbReference>
<dbReference type="PROSITE" id="PS00687">
    <property type="entry name" value="ALDEHYDE_DEHYDR_GLU"/>
    <property type="match status" value="1"/>
</dbReference>
<gene>
    <name evidence="6" type="ORF">FB388_3934</name>
</gene>
<dbReference type="Pfam" id="PF00171">
    <property type="entry name" value="Aldedh"/>
    <property type="match status" value="1"/>
</dbReference>
<proteinExistence type="inferred from homology"/>
<dbReference type="Gene3D" id="3.40.309.10">
    <property type="entry name" value="Aldehyde Dehydrogenase, Chain A, domain 2"/>
    <property type="match status" value="1"/>
</dbReference>
<name>A0A543FSD0_9PSEU</name>
<dbReference type="InterPro" id="IPR016161">
    <property type="entry name" value="Ald_DH/histidinol_DH"/>
</dbReference>
<accession>A0A543FSD0</accession>
<dbReference type="FunFam" id="3.40.605.10:FF:000007">
    <property type="entry name" value="NAD/NADP-dependent betaine aldehyde dehydrogenase"/>
    <property type="match status" value="1"/>
</dbReference>
<dbReference type="EMBL" id="VFPH01000002">
    <property type="protein sequence ID" value="TQM36749.1"/>
    <property type="molecule type" value="Genomic_DNA"/>
</dbReference>
<dbReference type="InterPro" id="IPR016162">
    <property type="entry name" value="Ald_DH_N"/>
</dbReference>
<dbReference type="FunFam" id="3.40.309.10:FF:000012">
    <property type="entry name" value="Betaine aldehyde dehydrogenase"/>
    <property type="match status" value="1"/>
</dbReference>
<evidence type="ECO:0000313" key="6">
    <source>
        <dbReference type="EMBL" id="TQM36749.1"/>
    </source>
</evidence>
<comment type="caution">
    <text evidence="6">The sequence shown here is derived from an EMBL/GenBank/DDBJ whole genome shotgun (WGS) entry which is preliminary data.</text>
</comment>
<evidence type="ECO:0000256" key="4">
    <source>
        <dbReference type="RuleBase" id="RU003345"/>
    </source>
</evidence>
<dbReference type="PANTHER" id="PTHR11699">
    <property type="entry name" value="ALDEHYDE DEHYDROGENASE-RELATED"/>
    <property type="match status" value="1"/>
</dbReference>
<protein>
    <submittedName>
        <fullName evidence="6">Aldehyde dehydrogenase (Acceptor)</fullName>
    </submittedName>
</protein>
<dbReference type="InterPro" id="IPR016163">
    <property type="entry name" value="Ald_DH_C"/>
</dbReference>
<dbReference type="AlphaFoldDB" id="A0A543FSD0"/>
<evidence type="ECO:0000259" key="5">
    <source>
        <dbReference type="Pfam" id="PF00171"/>
    </source>
</evidence>
<evidence type="ECO:0000256" key="2">
    <source>
        <dbReference type="ARBA" id="ARBA00023002"/>
    </source>
</evidence>
<dbReference type="SUPFAM" id="SSF53720">
    <property type="entry name" value="ALDH-like"/>
    <property type="match status" value="1"/>
</dbReference>
<organism evidence="6 7">
    <name type="scientific">Pseudonocardia cypriaca</name>
    <dbReference type="NCBI Taxonomy" id="882449"/>
    <lineage>
        <taxon>Bacteria</taxon>
        <taxon>Bacillati</taxon>
        <taxon>Actinomycetota</taxon>
        <taxon>Actinomycetes</taxon>
        <taxon>Pseudonocardiales</taxon>
        <taxon>Pseudonocardiaceae</taxon>
        <taxon>Pseudonocardia</taxon>
    </lineage>
</organism>
<keyword evidence="7" id="KW-1185">Reference proteome</keyword>
<dbReference type="GO" id="GO:0016620">
    <property type="term" value="F:oxidoreductase activity, acting on the aldehyde or oxo group of donors, NAD or NADP as acceptor"/>
    <property type="evidence" value="ECO:0007669"/>
    <property type="project" value="InterPro"/>
</dbReference>
<dbReference type="RefSeq" id="WP_246122189.1">
    <property type="nucleotide sequence ID" value="NZ_VFPH01000002.1"/>
</dbReference>
<dbReference type="CDD" id="cd07114">
    <property type="entry name" value="ALDH_DhaS"/>
    <property type="match status" value="1"/>
</dbReference>
<reference evidence="6 7" key="1">
    <citation type="submission" date="2019-06" db="EMBL/GenBank/DDBJ databases">
        <title>Sequencing the genomes of 1000 actinobacteria strains.</title>
        <authorList>
            <person name="Klenk H.-P."/>
        </authorList>
    </citation>
    <scope>NUCLEOTIDE SEQUENCE [LARGE SCALE GENOMIC DNA]</scope>
    <source>
        <strain evidence="6 7">DSM 45511</strain>
    </source>
</reference>
<evidence type="ECO:0000256" key="3">
    <source>
        <dbReference type="PROSITE-ProRule" id="PRU10007"/>
    </source>
</evidence>
<dbReference type="InterPro" id="IPR015590">
    <property type="entry name" value="Aldehyde_DH_dom"/>
</dbReference>